<feature type="transmembrane region" description="Helical" evidence="1">
    <location>
        <begin position="68"/>
        <end position="85"/>
    </location>
</feature>
<dbReference type="GO" id="GO:0016747">
    <property type="term" value="F:acyltransferase activity, transferring groups other than amino-acyl groups"/>
    <property type="evidence" value="ECO:0007669"/>
    <property type="project" value="InterPro"/>
</dbReference>
<sequence>MERLRCSHVFHAFFGNWQPHPDAFGFGWLVEGHTGVSLFFVLSGYLFMSIALRAEGALDYGRFLKNRTLRIFPLFVVVFMVAVSVNRDAFRPQDVLYLFFSNIGDPPTSKQLMTGAAWTISVEFTFYLTFPFWRASHWPKGRATCCA</sequence>
<feature type="transmembrane region" description="Helical" evidence="1">
    <location>
        <begin position="26"/>
        <end position="47"/>
    </location>
</feature>
<dbReference type="InterPro" id="IPR050879">
    <property type="entry name" value="Acyltransferase_3"/>
</dbReference>
<evidence type="ECO:0000256" key="1">
    <source>
        <dbReference type="SAM" id="Phobius"/>
    </source>
</evidence>
<evidence type="ECO:0000313" key="3">
    <source>
        <dbReference type="EMBL" id="SEI53377.1"/>
    </source>
</evidence>
<dbReference type="InterPro" id="IPR002656">
    <property type="entry name" value="Acyl_transf_3_dom"/>
</dbReference>
<feature type="domain" description="Acyltransferase 3" evidence="2">
    <location>
        <begin position="7"/>
        <end position="138"/>
    </location>
</feature>
<keyword evidence="3" id="KW-0012">Acyltransferase</keyword>
<evidence type="ECO:0000259" key="2">
    <source>
        <dbReference type="Pfam" id="PF01757"/>
    </source>
</evidence>
<keyword evidence="1" id="KW-1133">Transmembrane helix</keyword>
<dbReference type="GO" id="GO:0000271">
    <property type="term" value="P:polysaccharide biosynthetic process"/>
    <property type="evidence" value="ECO:0007669"/>
    <property type="project" value="TreeGrafter"/>
</dbReference>
<dbReference type="AlphaFoldDB" id="A0A1H6RLF9"/>
<dbReference type="RefSeq" id="WP_090730105.1">
    <property type="nucleotide sequence ID" value="NZ_FNYQ01000007.1"/>
</dbReference>
<dbReference type="OrthoDB" id="9767863at2"/>
<gene>
    <name evidence="3" type="ORF">SAMN04244572_00757</name>
</gene>
<keyword evidence="1" id="KW-0812">Transmembrane</keyword>
<dbReference type="GO" id="GO:0016020">
    <property type="term" value="C:membrane"/>
    <property type="evidence" value="ECO:0007669"/>
    <property type="project" value="TreeGrafter"/>
</dbReference>
<feature type="transmembrane region" description="Helical" evidence="1">
    <location>
        <begin position="115"/>
        <end position="133"/>
    </location>
</feature>
<name>A0A1H6RLF9_9GAMM</name>
<dbReference type="PANTHER" id="PTHR23028">
    <property type="entry name" value="ACETYLTRANSFERASE"/>
    <property type="match status" value="1"/>
</dbReference>
<dbReference type="PANTHER" id="PTHR23028:SF53">
    <property type="entry name" value="ACYL_TRANSF_3 DOMAIN-CONTAINING PROTEIN"/>
    <property type="match status" value="1"/>
</dbReference>
<reference evidence="3 4" key="1">
    <citation type="submission" date="2016-10" db="EMBL/GenBank/DDBJ databases">
        <authorList>
            <person name="de Groot N.N."/>
        </authorList>
    </citation>
    <scope>NUCLEOTIDE SEQUENCE [LARGE SCALE GENOMIC DNA]</scope>
    <source>
        <strain evidence="3 4">DSM 373</strain>
    </source>
</reference>
<dbReference type="Pfam" id="PF01757">
    <property type="entry name" value="Acyl_transf_3"/>
    <property type="match status" value="1"/>
</dbReference>
<dbReference type="Proteomes" id="UP000199250">
    <property type="component" value="Unassembled WGS sequence"/>
</dbReference>
<accession>A0A1H6RLF9</accession>
<evidence type="ECO:0000313" key="4">
    <source>
        <dbReference type="Proteomes" id="UP000199250"/>
    </source>
</evidence>
<proteinExistence type="predicted"/>
<dbReference type="EMBL" id="FNYQ01000007">
    <property type="protein sequence ID" value="SEI53377.1"/>
    <property type="molecule type" value="Genomic_DNA"/>
</dbReference>
<organism evidence="3 4">
    <name type="scientific">Azotobacter beijerinckii</name>
    <dbReference type="NCBI Taxonomy" id="170623"/>
    <lineage>
        <taxon>Bacteria</taxon>
        <taxon>Pseudomonadati</taxon>
        <taxon>Pseudomonadota</taxon>
        <taxon>Gammaproteobacteria</taxon>
        <taxon>Pseudomonadales</taxon>
        <taxon>Pseudomonadaceae</taxon>
        <taxon>Azotobacter</taxon>
    </lineage>
</organism>
<protein>
    <submittedName>
        <fullName evidence="3">Acyltransferase family protein</fullName>
    </submittedName>
</protein>
<keyword evidence="1" id="KW-0472">Membrane</keyword>
<keyword evidence="3" id="KW-0808">Transferase</keyword>